<evidence type="ECO:0000313" key="2">
    <source>
        <dbReference type="Proteomes" id="UP000056419"/>
    </source>
</evidence>
<evidence type="ECO:0000313" key="1">
    <source>
        <dbReference type="EMBL" id="KWR54953.1"/>
    </source>
</evidence>
<protein>
    <recommendedName>
        <fullName evidence="3">DUF3256 family protein</fullName>
    </recommendedName>
</protein>
<dbReference type="SUPFAM" id="SSF160925">
    <property type="entry name" value="PG1388-like"/>
    <property type="match status" value="1"/>
</dbReference>
<dbReference type="STRING" id="46506.AA415_01982"/>
<gene>
    <name evidence="1" type="ORF">AA415_01982</name>
</gene>
<dbReference type="AlphaFoldDB" id="A0A108T7Y3"/>
<sequence length="214" mass="24050">MVKKLIVFLFVVGMGIGSLSAQLAKTCFTNMPDSLSPLLTAVNRADFIDFLESKMKAEVTNRFGGKSEMTELTPDYIRVQVTPQSTWQMKLLSVNDSTRLICTVSTVCAPACDSHIKFYTTGWEELPAASYLASLPNMDDFIVPASDTVDVYRYQDARLQADMLLMKADLSGKDATLTFTFTTPDYMEKETAEKLKPFLRDPIIYTWKEGKFNN</sequence>
<comment type="caution">
    <text evidence="1">The sequence shown here is derived from an EMBL/GenBank/DDBJ whole genome shotgun (WGS) entry which is preliminary data.</text>
</comment>
<proteinExistence type="predicted"/>
<dbReference type="EMBL" id="LRGC01000007">
    <property type="protein sequence ID" value="KWR54953.1"/>
    <property type="molecule type" value="Genomic_DNA"/>
</dbReference>
<name>A0A108T7Y3_BACSE</name>
<dbReference type="RefSeq" id="WP_005657954.1">
    <property type="nucleotide sequence ID" value="NZ_FNOD01000038.1"/>
</dbReference>
<dbReference type="PATRIC" id="fig|46506.5.peg.2112"/>
<accession>A0A108T7Y3</accession>
<keyword evidence="2" id="KW-1185">Reference proteome</keyword>
<dbReference type="InterPro" id="IPR021670">
    <property type="entry name" value="DUF3256"/>
</dbReference>
<reference evidence="1 2" key="1">
    <citation type="journal article" date="2016" name="BMC Genomics">
        <title>Type VI secretion systems of human gut Bacteroidales segregate into three genetic architectures, two of which are contained on mobile genetic elements.</title>
        <authorList>
            <person name="Coyne M.J."/>
            <person name="Roelofs K.G."/>
            <person name="Comstock L.E."/>
        </authorList>
    </citation>
    <scope>NUCLEOTIDE SEQUENCE [LARGE SCALE GENOMIC DNA]</scope>
    <source>
        <strain evidence="1 2">CL09T03C01</strain>
    </source>
</reference>
<dbReference type="Proteomes" id="UP000056419">
    <property type="component" value="Unassembled WGS sequence"/>
</dbReference>
<organism evidence="1 2">
    <name type="scientific">Bacteroides stercoris</name>
    <dbReference type="NCBI Taxonomy" id="46506"/>
    <lineage>
        <taxon>Bacteria</taxon>
        <taxon>Pseudomonadati</taxon>
        <taxon>Bacteroidota</taxon>
        <taxon>Bacteroidia</taxon>
        <taxon>Bacteroidales</taxon>
        <taxon>Bacteroidaceae</taxon>
        <taxon>Bacteroides</taxon>
    </lineage>
</organism>
<dbReference type="Pfam" id="PF11644">
    <property type="entry name" value="DUF3256"/>
    <property type="match status" value="1"/>
</dbReference>
<dbReference type="GeneID" id="31798722"/>
<evidence type="ECO:0008006" key="3">
    <source>
        <dbReference type="Google" id="ProtNLM"/>
    </source>
</evidence>